<accession>A0A165E3N7</accession>
<dbReference type="EMBL" id="KV426169">
    <property type="protein sequence ID" value="KZV85998.1"/>
    <property type="molecule type" value="Genomic_DNA"/>
</dbReference>
<evidence type="ECO:0000313" key="9">
    <source>
        <dbReference type="EMBL" id="KZV85998.1"/>
    </source>
</evidence>
<evidence type="ECO:0000256" key="7">
    <source>
        <dbReference type="ARBA" id="ARBA00023136"/>
    </source>
</evidence>
<protein>
    <recommendedName>
        <fullName evidence="3">ER membrane protein complex subunit 6</fullName>
    </recommendedName>
</protein>
<dbReference type="GO" id="GO:0000045">
    <property type="term" value="P:autophagosome assembly"/>
    <property type="evidence" value="ECO:0007669"/>
    <property type="project" value="TreeGrafter"/>
</dbReference>
<dbReference type="InterPro" id="IPR008504">
    <property type="entry name" value="Emc6"/>
</dbReference>
<dbReference type="InParanoid" id="A0A165E3N7"/>
<dbReference type="Proteomes" id="UP000077266">
    <property type="component" value="Unassembled WGS sequence"/>
</dbReference>
<evidence type="ECO:0000256" key="1">
    <source>
        <dbReference type="ARBA" id="ARBA00004477"/>
    </source>
</evidence>
<keyword evidence="4 8" id="KW-0812">Transmembrane</keyword>
<keyword evidence="7 8" id="KW-0472">Membrane</keyword>
<keyword evidence="6 8" id="KW-1133">Transmembrane helix</keyword>
<evidence type="ECO:0000256" key="4">
    <source>
        <dbReference type="ARBA" id="ARBA00022692"/>
    </source>
</evidence>
<dbReference type="PANTHER" id="PTHR20994:SF0">
    <property type="entry name" value="ER MEMBRANE PROTEIN COMPLEX SUBUNIT 6"/>
    <property type="match status" value="1"/>
</dbReference>
<dbReference type="AlphaFoldDB" id="A0A165E3N7"/>
<evidence type="ECO:0000313" key="10">
    <source>
        <dbReference type="Proteomes" id="UP000077266"/>
    </source>
</evidence>
<name>A0A165E3N7_EXIGL</name>
<dbReference type="GO" id="GO:0072546">
    <property type="term" value="C:EMC complex"/>
    <property type="evidence" value="ECO:0007669"/>
    <property type="project" value="InterPro"/>
</dbReference>
<evidence type="ECO:0000256" key="8">
    <source>
        <dbReference type="SAM" id="Phobius"/>
    </source>
</evidence>
<evidence type="ECO:0000256" key="3">
    <source>
        <dbReference type="ARBA" id="ARBA00020827"/>
    </source>
</evidence>
<dbReference type="OrthoDB" id="16510at2759"/>
<dbReference type="GO" id="GO:0034975">
    <property type="term" value="P:protein folding in endoplasmic reticulum"/>
    <property type="evidence" value="ECO:0007669"/>
    <property type="project" value="TreeGrafter"/>
</dbReference>
<organism evidence="9 10">
    <name type="scientific">Exidia glandulosa HHB12029</name>
    <dbReference type="NCBI Taxonomy" id="1314781"/>
    <lineage>
        <taxon>Eukaryota</taxon>
        <taxon>Fungi</taxon>
        <taxon>Dikarya</taxon>
        <taxon>Basidiomycota</taxon>
        <taxon>Agaricomycotina</taxon>
        <taxon>Agaricomycetes</taxon>
        <taxon>Auriculariales</taxon>
        <taxon>Exidiaceae</taxon>
        <taxon>Exidia</taxon>
    </lineage>
</organism>
<reference evidence="9 10" key="1">
    <citation type="journal article" date="2016" name="Mol. Biol. Evol.">
        <title>Comparative Genomics of Early-Diverging Mushroom-Forming Fungi Provides Insights into the Origins of Lignocellulose Decay Capabilities.</title>
        <authorList>
            <person name="Nagy L.G."/>
            <person name="Riley R."/>
            <person name="Tritt A."/>
            <person name="Adam C."/>
            <person name="Daum C."/>
            <person name="Floudas D."/>
            <person name="Sun H."/>
            <person name="Yadav J.S."/>
            <person name="Pangilinan J."/>
            <person name="Larsson K.H."/>
            <person name="Matsuura K."/>
            <person name="Barry K."/>
            <person name="Labutti K."/>
            <person name="Kuo R."/>
            <person name="Ohm R.A."/>
            <person name="Bhattacharya S.S."/>
            <person name="Shirouzu T."/>
            <person name="Yoshinaga Y."/>
            <person name="Martin F.M."/>
            <person name="Grigoriev I.V."/>
            <person name="Hibbett D.S."/>
        </authorList>
    </citation>
    <scope>NUCLEOTIDE SEQUENCE [LARGE SCALE GENOMIC DNA]</scope>
    <source>
        <strain evidence="9 10">HHB12029</strain>
    </source>
</reference>
<sequence length="115" mass="12144">MSTTTTAGPADGGHQQLLYAANVLHNTSVQSVKFYAACFAGAVAGTLGLETWRGFAVFALASAFGAAIVVAVNCKGRPKAYFQGGAFELANPGQDNLMSFILMWTLFYGIVHVYD</sequence>
<dbReference type="Pfam" id="PF07019">
    <property type="entry name" value="EMC6"/>
    <property type="match status" value="1"/>
</dbReference>
<feature type="transmembrane region" description="Helical" evidence="8">
    <location>
        <begin position="95"/>
        <end position="114"/>
    </location>
</feature>
<feature type="transmembrane region" description="Helical" evidence="8">
    <location>
        <begin position="55"/>
        <end position="74"/>
    </location>
</feature>
<evidence type="ECO:0000256" key="5">
    <source>
        <dbReference type="ARBA" id="ARBA00022824"/>
    </source>
</evidence>
<comment type="subcellular location">
    <subcellularLocation>
        <location evidence="1">Endoplasmic reticulum membrane</location>
        <topology evidence="1">Multi-pass membrane protein</topology>
    </subcellularLocation>
</comment>
<dbReference type="InterPro" id="IPR029008">
    <property type="entry name" value="EMC6-like"/>
</dbReference>
<proteinExistence type="inferred from homology"/>
<keyword evidence="5" id="KW-0256">Endoplasmic reticulum</keyword>
<keyword evidence="10" id="KW-1185">Reference proteome</keyword>
<evidence type="ECO:0000256" key="6">
    <source>
        <dbReference type="ARBA" id="ARBA00022989"/>
    </source>
</evidence>
<comment type="similarity">
    <text evidence="2">Belongs to the EMC6 family.</text>
</comment>
<evidence type="ECO:0000256" key="2">
    <source>
        <dbReference type="ARBA" id="ARBA00009436"/>
    </source>
</evidence>
<gene>
    <name evidence="9" type="ORF">EXIGLDRAFT_653590</name>
</gene>
<dbReference type="STRING" id="1314781.A0A165E3N7"/>
<dbReference type="PANTHER" id="PTHR20994">
    <property type="entry name" value="ER MEMBRANE PROTEIN COMPLEX SUBUNIT 6"/>
    <property type="match status" value="1"/>
</dbReference>
<dbReference type="FunCoup" id="A0A165E3N7">
    <property type="interactions" value="243"/>
</dbReference>